<proteinExistence type="predicted"/>
<evidence type="ECO:0000313" key="1">
    <source>
        <dbReference type="EMBL" id="KAK2171368.1"/>
    </source>
</evidence>
<dbReference type="PANTHER" id="PTHR19446">
    <property type="entry name" value="REVERSE TRANSCRIPTASES"/>
    <property type="match status" value="1"/>
</dbReference>
<evidence type="ECO:0000313" key="2">
    <source>
        <dbReference type="Proteomes" id="UP001209878"/>
    </source>
</evidence>
<keyword evidence="2" id="KW-1185">Reference proteome</keyword>
<evidence type="ECO:0008006" key="3">
    <source>
        <dbReference type="Google" id="ProtNLM"/>
    </source>
</evidence>
<accession>A0AAD9NJZ8</accession>
<organism evidence="1 2">
    <name type="scientific">Ridgeia piscesae</name>
    <name type="common">Tubeworm</name>
    <dbReference type="NCBI Taxonomy" id="27915"/>
    <lineage>
        <taxon>Eukaryota</taxon>
        <taxon>Metazoa</taxon>
        <taxon>Spiralia</taxon>
        <taxon>Lophotrochozoa</taxon>
        <taxon>Annelida</taxon>
        <taxon>Polychaeta</taxon>
        <taxon>Sedentaria</taxon>
        <taxon>Canalipalpata</taxon>
        <taxon>Sabellida</taxon>
        <taxon>Siboglinidae</taxon>
        <taxon>Ridgeia</taxon>
    </lineage>
</organism>
<dbReference type="SUPFAM" id="SSF56219">
    <property type="entry name" value="DNase I-like"/>
    <property type="match status" value="1"/>
</dbReference>
<dbReference type="Proteomes" id="UP001209878">
    <property type="component" value="Unassembled WGS sequence"/>
</dbReference>
<dbReference type="Gene3D" id="3.60.10.10">
    <property type="entry name" value="Endonuclease/exonuclease/phosphatase"/>
    <property type="match status" value="1"/>
</dbReference>
<dbReference type="CDD" id="cd09076">
    <property type="entry name" value="L1-EN"/>
    <property type="match status" value="1"/>
</dbReference>
<protein>
    <recommendedName>
        <fullName evidence="3">Endonuclease/exonuclease/phosphatase domain-containing protein</fullName>
    </recommendedName>
</protein>
<dbReference type="AlphaFoldDB" id="A0AAD9NJZ8"/>
<comment type="caution">
    <text evidence="1">The sequence shown here is derived from an EMBL/GenBank/DDBJ whole genome shotgun (WGS) entry which is preliminary data.</text>
</comment>
<gene>
    <name evidence="1" type="ORF">NP493_1068g01016</name>
</gene>
<name>A0AAD9NJZ8_RIDPI</name>
<dbReference type="EMBL" id="JAODUO010001073">
    <property type="protein sequence ID" value="KAK2171368.1"/>
    <property type="molecule type" value="Genomic_DNA"/>
</dbReference>
<sequence>MEDIGCGQAWRGMGSAMRHPPKIRHMMMTTITQPIPDRPSPGLQRAAPSAVYQGGGGKCATDIPNYKISARSNIIMGTWNVRTLREAGKLDELTHETNRYRWNILGLCEVRWKASEKHPPRKDTNCTSVVETTNMNKESDYDDDDVEDFYEQLQEVLDQTPKKDILVVQGDWNAKIGEDAYENWIGTCGRYCNTKSNERGLRLLECASYNDLMLANTFGPHKASRRATWHSPNGKYHNQIDYIMVWKRFRSSVNIAKTRSFPGADIGSDHELVMMNFKLHLKRVKKLGHARIKSDLEKLKDPEVAEAFHAMIEGKIAALTILGADGDPEVLNVPPAIDNDNYPILREEVEAAVKSLKKGTSAGADNVPAELVQAGGEAMISALLTICNKIWQTGEWPTPWTQYLIITLPKKGNLQLCQNYRTISLISHPSKFMLKI</sequence>
<reference evidence="1" key="1">
    <citation type="journal article" date="2023" name="Mol. Biol. Evol.">
        <title>Third-Generation Sequencing Reveals the Adaptive Role of the Epigenome in Three Deep-Sea Polychaetes.</title>
        <authorList>
            <person name="Perez M."/>
            <person name="Aroh O."/>
            <person name="Sun Y."/>
            <person name="Lan Y."/>
            <person name="Juniper S.K."/>
            <person name="Young C.R."/>
            <person name="Angers B."/>
            <person name="Qian P.Y."/>
        </authorList>
    </citation>
    <scope>NUCLEOTIDE SEQUENCE</scope>
    <source>
        <strain evidence="1">R07B-5</strain>
    </source>
</reference>
<dbReference type="InterPro" id="IPR036691">
    <property type="entry name" value="Endo/exonu/phosph_ase_sf"/>
</dbReference>